<protein>
    <submittedName>
        <fullName evidence="2">Uncharacterized protein</fullName>
    </submittedName>
</protein>
<feature type="region of interest" description="Disordered" evidence="1">
    <location>
        <begin position="1"/>
        <end position="66"/>
    </location>
</feature>
<accession>A0A182PKM7</accession>
<reference evidence="3" key="1">
    <citation type="submission" date="2013-03" db="EMBL/GenBank/DDBJ databases">
        <title>The Genome Sequence of Anopheles epiroticus epiroticus2.</title>
        <authorList>
            <consortium name="The Broad Institute Genomics Platform"/>
            <person name="Neafsey D.E."/>
            <person name="Howell P."/>
            <person name="Walker B."/>
            <person name="Young S.K."/>
            <person name="Zeng Q."/>
            <person name="Gargeya S."/>
            <person name="Fitzgerald M."/>
            <person name="Haas B."/>
            <person name="Abouelleil A."/>
            <person name="Allen A.W."/>
            <person name="Alvarado L."/>
            <person name="Arachchi H.M."/>
            <person name="Berlin A.M."/>
            <person name="Chapman S.B."/>
            <person name="Gainer-Dewar J."/>
            <person name="Goldberg J."/>
            <person name="Griggs A."/>
            <person name="Gujja S."/>
            <person name="Hansen M."/>
            <person name="Howarth C."/>
            <person name="Imamovic A."/>
            <person name="Ireland A."/>
            <person name="Larimer J."/>
            <person name="McCowan C."/>
            <person name="Murphy C."/>
            <person name="Pearson M."/>
            <person name="Poon T.W."/>
            <person name="Priest M."/>
            <person name="Roberts A."/>
            <person name="Saif S."/>
            <person name="Shea T."/>
            <person name="Sisk P."/>
            <person name="Sykes S."/>
            <person name="Wortman J."/>
            <person name="Nusbaum C."/>
            <person name="Birren B."/>
        </authorList>
    </citation>
    <scope>NUCLEOTIDE SEQUENCE [LARGE SCALE GENOMIC DNA]</scope>
    <source>
        <strain evidence="3">Epiroticus2</strain>
    </source>
</reference>
<evidence type="ECO:0000313" key="3">
    <source>
        <dbReference type="Proteomes" id="UP000075885"/>
    </source>
</evidence>
<keyword evidence="3" id="KW-1185">Reference proteome</keyword>
<evidence type="ECO:0000256" key="1">
    <source>
        <dbReference type="SAM" id="MobiDB-lite"/>
    </source>
</evidence>
<feature type="compositionally biased region" description="Polar residues" evidence="1">
    <location>
        <begin position="41"/>
        <end position="66"/>
    </location>
</feature>
<feature type="region of interest" description="Disordered" evidence="1">
    <location>
        <begin position="202"/>
        <end position="224"/>
    </location>
</feature>
<dbReference type="Proteomes" id="UP000075885">
    <property type="component" value="Unassembled WGS sequence"/>
</dbReference>
<feature type="compositionally biased region" description="Acidic residues" evidence="1">
    <location>
        <begin position="210"/>
        <end position="224"/>
    </location>
</feature>
<name>A0A182PKM7_9DIPT</name>
<organism evidence="2 3">
    <name type="scientific">Anopheles epiroticus</name>
    <dbReference type="NCBI Taxonomy" id="199890"/>
    <lineage>
        <taxon>Eukaryota</taxon>
        <taxon>Metazoa</taxon>
        <taxon>Ecdysozoa</taxon>
        <taxon>Arthropoda</taxon>
        <taxon>Hexapoda</taxon>
        <taxon>Insecta</taxon>
        <taxon>Pterygota</taxon>
        <taxon>Neoptera</taxon>
        <taxon>Endopterygota</taxon>
        <taxon>Diptera</taxon>
        <taxon>Nematocera</taxon>
        <taxon>Culicoidea</taxon>
        <taxon>Culicidae</taxon>
        <taxon>Anophelinae</taxon>
        <taxon>Anopheles</taxon>
    </lineage>
</organism>
<proteinExistence type="predicted"/>
<evidence type="ECO:0000313" key="2">
    <source>
        <dbReference type="EnsemblMetazoa" id="AEPI007494-PA"/>
    </source>
</evidence>
<dbReference type="AlphaFoldDB" id="A0A182PKM7"/>
<reference evidence="2" key="2">
    <citation type="submission" date="2020-05" db="UniProtKB">
        <authorList>
            <consortium name="EnsemblMetazoa"/>
        </authorList>
    </citation>
    <scope>IDENTIFICATION</scope>
    <source>
        <strain evidence="2">Epiroticus2</strain>
    </source>
</reference>
<dbReference type="EnsemblMetazoa" id="AEPI007494-RA">
    <property type="protein sequence ID" value="AEPI007494-PA"/>
    <property type="gene ID" value="AEPI007494"/>
</dbReference>
<dbReference type="VEuPathDB" id="VectorBase:AEPI007494"/>
<feature type="compositionally biased region" description="Acidic residues" evidence="1">
    <location>
        <begin position="1"/>
        <end position="16"/>
    </location>
</feature>
<sequence>MSEQWDNDDEDVDGSTDSDRTNSIGLLSKRPRQLSFPELSSHPSVPSQRSILTPVASTSSNSQGTMSRREMLANYMRSWQERQIANCINDNIINTVVERYLAELRNSDDNAQQAPRPATNDNELFEDHAVRMAISARGLLPVATGAARATRRTAVERDGLAAGPSSVLRSASLAAPLPPPRGDVDNVVLQTAMAAVIEEMGLAAGRDAEGSDSETTVEEEDGGR</sequence>